<evidence type="ECO:0000256" key="1">
    <source>
        <dbReference type="SAM" id="MobiDB-lite"/>
    </source>
</evidence>
<keyword evidence="4" id="KW-1185">Reference proteome</keyword>
<organism evidence="3 4">
    <name type="scientific">Amycolatopsis minnesotensis</name>
    <dbReference type="NCBI Taxonomy" id="337894"/>
    <lineage>
        <taxon>Bacteria</taxon>
        <taxon>Bacillati</taxon>
        <taxon>Actinomycetota</taxon>
        <taxon>Actinomycetes</taxon>
        <taxon>Pseudonocardiales</taxon>
        <taxon>Pseudonocardiaceae</taxon>
        <taxon>Amycolatopsis</taxon>
    </lineage>
</organism>
<feature type="region of interest" description="Disordered" evidence="1">
    <location>
        <begin position="86"/>
        <end position="106"/>
    </location>
</feature>
<sequence length="123" mass="13054">MRLGVRVVAASLGTGVLMITSCSAAPPPPPPADLTAAAAFADSVRVTVEFSGDTAEKRRAKADKAVTGVLAAVAEKRVQHVDYPANSLASLRHHGHRRGGKGVPTPRRLFVHTARRTTVERPW</sequence>
<reference evidence="3 4" key="1">
    <citation type="journal article" date="2019" name="Int. J. Syst. Evol. Microbiol.">
        <title>The Global Catalogue of Microorganisms (GCM) 10K type strain sequencing project: providing services to taxonomists for standard genome sequencing and annotation.</title>
        <authorList>
            <consortium name="The Broad Institute Genomics Platform"/>
            <consortium name="The Broad Institute Genome Sequencing Center for Infectious Disease"/>
            <person name="Wu L."/>
            <person name="Ma J."/>
        </authorList>
    </citation>
    <scope>NUCLEOTIDE SEQUENCE [LARGE SCALE GENOMIC DNA]</scope>
    <source>
        <strain evidence="3 4">JCM 14545</strain>
    </source>
</reference>
<name>A0ABN2RJA6_9PSEU</name>
<comment type="caution">
    <text evidence="3">The sequence shown here is derived from an EMBL/GenBank/DDBJ whole genome shotgun (WGS) entry which is preliminary data.</text>
</comment>
<evidence type="ECO:0000256" key="2">
    <source>
        <dbReference type="SAM" id="SignalP"/>
    </source>
</evidence>
<feature type="signal peptide" evidence="2">
    <location>
        <begin position="1"/>
        <end position="24"/>
    </location>
</feature>
<accession>A0ABN2RJA6</accession>
<feature type="compositionally biased region" description="Basic residues" evidence="1">
    <location>
        <begin position="91"/>
        <end position="100"/>
    </location>
</feature>
<proteinExistence type="predicted"/>
<feature type="chain" id="PRO_5045587107" evidence="2">
    <location>
        <begin position="25"/>
        <end position="123"/>
    </location>
</feature>
<gene>
    <name evidence="3" type="ORF">GCM10009754_49830</name>
</gene>
<evidence type="ECO:0000313" key="3">
    <source>
        <dbReference type="EMBL" id="GAA1970121.1"/>
    </source>
</evidence>
<evidence type="ECO:0000313" key="4">
    <source>
        <dbReference type="Proteomes" id="UP001501116"/>
    </source>
</evidence>
<dbReference type="EMBL" id="BAAANN010000020">
    <property type="protein sequence ID" value="GAA1970121.1"/>
    <property type="molecule type" value="Genomic_DNA"/>
</dbReference>
<dbReference type="PROSITE" id="PS51257">
    <property type="entry name" value="PROKAR_LIPOPROTEIN"/>
    <property type="match status" value="1"/>
</dbReference>
<keyword evidence="2" id="KW-0732">Signal</keyword>
<protein>
    <submittedName>
        <fullName evidence="3">Uncharacterized protein</fullName>
    </submittedName>
</protein>
<dbReference type="Proteomes" id="UP001501116">
    <property type="component" value="Unassembled WGS sequence"/>
</dbReference>